<evidence type="ECO:0000313" key="3">
    <source>
        <dbReference type="EMBL" id="KAA4660188.1"/>
    </source>
</evidence>
<comment type="caution">
    <text evidence="3">The sequence shown here is derived from an EMBL/GenBank/DDBJ whole genome shotgun (WGS) entry which is preliminary data.</text>
</comment>
<dbReference type="InterPro" id="IPR027417">
    <property type="entry name" value="P-loop_NTPase"/>
</dbReference>
<dbReference type="InterPro" id="IPR053155">
    <property type="entry name" value="F-pilin_assembly_TraC"/>
</dbReference>
<protein>
    <submittedName>
        <fullName evidence="3">Conjugal transfer protein TraG</fullName>
    </submittedName>
</protein>
<accession>A0A642C695</accession>
<feature type="domain" description="TraG P-loop" evidence="2">
    <location>
        <begin position="127"/>
        <end position="345"/>
    </location>
</feature>
<evidence type="ECO:0000256" key="1">
    <source>
        <dbReference type="SAM" id="Coils"/>
    </source>
</evidence>
<dbReference type="PANTHER" id="PTHR38467">
    <property type="match status" value="1"/>
</dbReference>
<keyword evidence="1" id="KW-0175">Coiled coil</keyword>
<feature type="coiled-coil region" evidence="1">
    <location>
        <begin position="129"/>
        <end position="156"/>
    </location>
</feature>
<evidence type="ECO:0000313" key="4">
    <source>
        <dbReference type="Proteomes" id="UP000435985"/>
    </source>
</evidence>
<sequence>MNSVVRQLHEQGTDIVMVDTGNSYEGLCEYVGGKYISYTEERPITMNPFRINRQELNVEKTGFLKNLVLLIWKGSQGTVTKTEDRLIEQVITEYYDTYFNKFNGFTPPQREDLRKRLLIDERNKGGNRSENEAELNARIEKVIDEIERRRKELKVESLSFNTFYEFSVQRIPDICNENSILGIDFSTYRYMMKDFYRGGNHEKTLNENMDSSLFDETFIVFEIDSIKDDPLLFPLVTLIIMDVFLQKMRIKKNRKVLVIEEAWKAIASPLMAEYIKFMYKTARKFWASVGVVTQEIQDIIGSEIVKEAIINNSDVVMLLDQSKFRERFDTIKAILGLTDVDCKKIFT</sequence>
<dbReference type="Gene3D" id="1.10.8.730">
    <property type="match status" value="1"/>
</dbReference>
<dbReference type="SUPFAM" id="SSF52540">
    <property type="entry name" value="P-loop containing nucleoside triphosphate hydrolases"/>
    <property type="match status" value="1"/>
</dbReference>
<dbReference type="PANTHER" id="PTHR38467:SF1">
    <property type="entry name" value="CONJUGATIVE TRANSFER: ASSEMBLY"/>
    <property type="match status" value="1"/>
</dbReference>
<dbReference type="Pfam" id="PF19044">
    <property type="entry name" value="P-loop_TraG"/>
    <property type="match status" value="2"/>
</dbReference>
<dbReference type="InterPro" id="IPR043964">
    <property type="entry name" value="P-loop_TraG"/>
</dbReference>
<dbReference type="AlphaFoldDB" id="A0A642C695"/>
<evidence type="ECO:0000259" key="2">
    <source>
        <dbReference type="Pfam" id="PF19044"/>
    </source>
</evidence>
<name>A0A642C695_BACOV</name>
<feature type="domain" description="TraG P-loop" evidence="2">
    <location>
        <begin position="1"/>
        <end position="99"/>
    </location>
</feature>
<dbReference type="Gene3D" id="3.40.50.300">
    <property type="entry name" value="P-loop containing nucleotide triphosphate hydrolases"/>
    <property type="match status" value="1"/>
</dbReference>
<reference evidence="3 4" key="1">
    <citation type="journal article" date="2019" name="Nat. Med.">
        <title>A library of human gut bacterial isolates paired with longitudinal multiomics data enables mechanistic microbiome research.</title>
        <authorList>
            <person name="Poyet M."/>
            <person name="Groussin M."/>
            <person name="Gibbons S.M."/>
            <person name="Avila-Pacheco J."/>
            <person name="Jiang X."/>
            <person name="Kearney S.M."/>
            <person name="Perrotta A.R."/>
            <person name="Berdy B."/>
            <person name="Zhao S."/>
            <person name="Lieberman T.D."/>
            <person name="Swanson P.K."/>
            <person name="Smith M."/>
            <person name="Roesemann S."/>
            <person name="Alexander J.E."/>
            <person name="Rich S.A."/>
            <person name="Livny J."/>
            <person name="Vlamakis H."/>
            <person name="Clish C."/>
            <person name="Bullock K."/>
            <person name="Deik A."/>
            <person name="Scott J."/>
            <person name="Pierce K.A."/>
            <person name="Xavier R.J."/>
            <person name="Alm E.J."/>
        </authorList>
    </citation>
    <scope>NUCLEOTIDE SEQUENCE [LARGE SCALE GENOMIC DNA]</scope>
    <source>
        <strain evidence="3 4">BIOML-A14</strain>
    </source>
</reference>
<gene>
    <name evidence="3" type="ORF">F3B98_27335</name>
</gene>
<dbReference type="Proteomes" id="UP000435985">
    <property type="component" value="Unassembled WGS sequence"/>
</dbReference>
<proteinExistence type="predicted"/>
<organism evidence="3 4">
    <name type="scientific">Bacteroides ovatus</name>
    <dbReference type="NCBI Taxonomy" id="28116"/>
    <lineage>
        <taxon>Bacteria</taxon>
        <taxon>Pseudomonadati</taxon>
        <taxon>Bacteroidota</taxon>
        <taxon>Bacteroidia</taxon>
        <taxon>Bacteroidales</taxon>
        <taxon>Bacteroidaceae</taxon>
        <taxon>Bacteroides</taxon>
    </lineage>
</organism>
<dbReference type="EMBL" id="VWFO01000114">
    <property type="protein sequence ID" value="KAA4660188.1"/>
    <property type="molecule type" value="Genomic_DNA"/>
</dbReference>
<feature type="non-terminal residue" evidence="3">
    <location>
        <position position="347"/>
    </location>
</feature>